<protein>
    <submittedName>
        <fullName evidence="1">Uncharacterized protein</fullName>
    </submittedName>
</protein>
<comment type="caution">
    <text evidence="1">The sequence shown here is derived from an EMBL/GenBank/DDBJ whole genome shotgun (WGS) entry which is preliminary data.</text>
</comment>
<accession>A0A2R9T2H1</accession>
<sequence>MDPTVMAEGMALSDDPILHFRHSTYTDSYNRRSAGQ</sequence>
<dbReference type="InterPro" id="IPR020835">
    <property type="entry name" value="Catalase_sf"/>
</dbReference>
<dbReference type="KEGG" id="pvo:PVOR_01235"/>
<gene>
    <name evidence="1" type="ORF">PVOR_01235</name>
</gene>
<evidence type="ECO:0000313" key="1">
    <source>
        <dbReference type="EMBL" id="EFU43796.1"/>
    </source>
</evidence>
<dbReference type="SUPFAM" id="SSF56634">
    <property type="entry name" value="Heme-dependent catalase-like"/>
    <property type="match status" value="1"/>
</dbReference>
<reference evidence="1 2" key="1">
    <citation type="journal article" date="2010" name="BMC Genomics">
        <title>Genome sequence of the pattern forming Paenibacillus vortex bacterium reveals potential for thriving in complex environments.</title>
        <authorList>
            <person name="Sirota-Madi A."/>
            <person name="Olender T."/>
            <person name="Helman Y."/>
            <person name="Ingham C."/>
            <person name="Brainis I."/>
            <person name="Roth D."/>
            <person name="Hagi E."/>
            <person name="Brodsky L."/>
            <person name="Leshkowitz D."/>
            <person name="Galatenko V."/>
            <person name="Nikolaev V."/>
            <person name="Mugasimangalam R.C."/>
            <person name="Bransburg-Zabary S."/>
            <person name="Gutnick D.L."/>
            <person name="Lancet D."/>
            <person name="Ben-Jacob E."/>
        </authorList>
    </citation>
    <scope>NUCLEOTIDE SEQUENCE [LARGE SCALE GENOMIC DNA]</scope>
    <source>
        <strain evidence="1 2">V453</strain>
    </source>
</reference>
<proteinExistence type="predicted"/>
<organism evidence="1 2">
    <name type="scientific">Paenibacillus vortex V453</name>
    <dbReference type="NCBI Taxonomy" id="715225"/>
    <lineage>
        <taxon>Bacteria</taxon>
        <taxon>Bacillati</taxon>
        <taxon>Bacillota</taxon>
        <taxon>Bacilli</taxon>
        <taxon>Bacillales</taxon>
        <taxon>Paenibacillaceae</taxon>
        <taxon>Paenibacillus</taxon>
    </lineage>
</organism>
<dbReference type="Proteomes" id="UP000003094">
    <property type="component" value="Unassembled WGS sequence"/>
</dbReference>
<keyword evidence="2" id="KW-1185">Reference proteome</keyword>
<dbReference type="GO" id="GO:0020037">
    <property type="term" value="F:heme binding"/>
    <property type="evidence" value="ECO:0007669"/>
    <property type="project" value="InterPro"/>
</dbReference>
<dbReference type="AlphaFoldDB" id="A0A2R9T2H1"/>
<name>A0A2R9T2H1_9BACL</name>
<evidence type="ECO:0000313" key="2">
    <source>
        <dbReference type="Proteomes" id="UP000003094"/>
    </source>
</evidence>
<dbReference type="EMBL" id="ADHJ01000001">
    <property type="protein sequence ID" value="EFU43796.1"/>
    <property type="molecule type" value="Genomic_DNA"/>
</dbReference>